<dbReference type="GO" id="GO:0022857">
    <property type="term" value="F:transmembrane transporter activity"/>
    <property type="evidence" value="ECO:0007669"/>
    <property type="project" value="TreeGrafter"/>
</dbReference>
<dbReference type="PANTHER" id="PTHR23502">
    <property type="entry name" value="MAJOR FACILITATOR SUPERFAMILY"/>
    <property type="match status" value="1"/>
</dbReference>
<dbReference type="PANTHER" id="PTHR23502:SF149">
    <property type="entry name" value="TRANSPORTER, PUTATIVE-RELATED"/>
    <property type="match status" value="1"/>
</dbReference>
<feature type="transmembrane region" description="Helical" evidence="6">
    <location>
        <begin position="356"/>
        <end position="381"/>
    </location>
</feature>
<organism evidence="7 8">
    <name type="scientific">Marssonina brunnea f. sp. multigermtubi (strain MB_m1)</name>
    <name type="common">Marssonina leaf spot fungus</name>
    <dbReference type="NCBI Taxonomy" id="1072389"/>
    <lineage>
        <taxon>Eukaryota</taxon>
        <taxon>Fungi</taxon>
        <taxon>Dikarya</taxon>
        <taxon>Ascomycota</taxon>
        <taxon>Pezizomycotina</taxon>
        <taxon>Leotiomycetes</taxon>
        <taxon>Helotiales</taxon>
        <taxon>Drepanopezizaceae</taxon>
        <taxon>Drepanopeziza</taxon>
    </lineage>
</organism>
<dbReference type="EMBL" id="JH921432">
    <property type="protein sequence ID" value="EKD18685.1"/>
    <property type="molecule type" value="Genomic_DNA"/>
</dbReference>
<keyword evidence="8" id="KW-1185">Reference proteome</keyword>
<evidence type="ECO:0000256" key="5">
    <source>
        <dbReference type="SAM" id="MobiDB-lite"/>
    </source>
</evidence>
<proteinExistence type="predicted"/>
<evidence type="ECO:0000313" key="7">
    <source>
        <dbReference type="EMBL" id="EKD18685.1"/>
    </source>
</evidence>
<evidence type="ECO:0000256" key="3">
    <source>
        <dbReference type="ARBA" id="ARBA00022989"/>
    </source>
</evidence>
<dbReference type="Proteomes" id="UP000006753">
    <property type="component" value="Unassembled WGS sequence"/>
</dbReference>
<sequence>MSSFLGEKRELYIHGTGVIVTPSGCGNSGVVFFCVTNLADLGFPIFDSRASYRGLPTDFQMLPLDPGRLLIFPGPGQAWLPAARYQSKLNLTLLQLRNSIPARGAGESTSENKATQFGAPSSDSSSPALKTKSSQIITSQQLLLGSGSSSIDPPARPKGRRSKAQFSLIPTPHFQGKSLILQDFLPPLQIYSFPIILWATFAFACTANCLLPLKLTQSQVFAAPPHLFTPAQVGFVNSAFVVAGVIGLLTAGPLSDWVSTGMRATARNNGIRETDMRLVALVPLLRFDINATGHGKQSSSSDTAIVISYALDCYKKLSGQITVSATVIKNTFGASLSFDRFGMIFFYNDWAASAGFIPPLMMSMALGVGITVIGMCIFIPYGKSFRRRTISSSLQFL</sequence>
<evidence type="ECO:0000256" key="6">
    <source>
        <dbReference type="SAM" id="Phobius"/>
    </source>
</evidence>
<dbReference type="InParanoid" id="K1WLX1"/>
<dbReference type="OrthoDB" id="5215911at2759"/>
<dbReference type="KEGG" id="mbe:MBM_02927"/>
<keyword evidence="4 6" id="KW-0472">Membrane</keyword>
<evidence type="ECO:0000256" key="1">
    <source>
        <dbReference type="ARBA" id="ARBA00004141"/>
    </source>
</evidence>
<comment type="subcellular location">
    <subcellularLocation>
        <location evidence="1">Membrane</location>
        <topology evidence="1">Multi-pass membrane protein</topology>
    </subcellularLocation>
</comment>
<feature type="region of interest" description="Disordered" evidence="5">
    <location>
        <begin position="103"/>
        <end position="130"/>
    </location>
</feature>
<protein>
    <submittedName>
        <fullName evidence="7">Dihydropyrimidinase</fullName>
    </submittedName>
</protein>
<keyword evidence="2 6" id="KW-0812">Transmembrane</keyword>
<evidence type="ECO:0000313" key="8">
    <source>
        <dbReference type="Proteomes" id="UP000006753"/>
    </source>
</evidence>
<dbReference type="SUPFAM" id="SSF103473">
    <property type="entry name" value="MFS general substrate transporter"/>
    <property type="match status" value="1"/>
</dbReference>
<dbReference type="AlphaFoldDB" id="K1WLX1"/>
<name>K1WLX1_MARBU</name>
<evidence type="ECO:0000256" key="4">
    <source>
        <dbReference type="ARBA" id="ARBA00023136"/>
    </source>
</evidence>
<feature type="compositionally biased region" description="Polar residues" evidence="5">
    <location>
        <begin position="107"/>
        <end position="130"/>
    </location>
</feature>
<evidence type="ECO:0000256" key="2">
    <source>
        <dbReference type="ARBA" id="ARBA00022692"/>
    </source>
</evidence>
<feature type="transmembrane region" description="Helical" evidence="6">
    <location>
        <begin position="191"/>
        <end position="213"/>
    </location>
</feature>
<gene>
    <name evidence="7" type="ORF">MBM_02927</name>
</gene>
<reference evidence="7 8" key="1">
    <citation type="journal article" date="2012" name="BMC Genomics">
        <title>Sequencing the genome of Marssonina brunnea reveals fungus-poplar co-evolution.</title>
        <authorList>
            <person name="Zhu S."/>
            <person name="Cao Y.-Z."/>
            <person name="Jiang C."/>
            <person name="Tan B.-Y."/>
            <person name="Wang Z."/>
            <person name="Feng S."/>
            <person name="Zhang L."/>
            <person name="Su X.-H."/>
            <person name="Brejova B."/>
            <person name="Vinar T."/>
            <person name="Xu M."/>
            <person name="Wang M.-X."/>
            <person name="Zhang S.-G."/>
            <person name="Huang M.-R."/>
            <person name="Wu R."/>
            <person name="Zhou Y."/>
        </authorList>
    </citation>
    <scope>NUCLEOTIDE SEQUENCE [LARGE SCALE GENOMIC DNA]</scope>
    <source>
        <strain evidence="7 8">MB_m1</strain>
    </source>
</reference>
<dbReference type="InterPro" id="IPR036259">
    <property type="entry name" value="MFS_trans_sf"/>
</dbReference>
<keyword evidence="3 6" id="KW-1133">Transmembrane helix</keyword>
<dbReference type="GO" id="GO:0005886">
    <property type="term" value="C:plasma membrane"/>
    <property type="evidence" value="ECO:0007669"/>
    <property type="project" value="TreeGrafter"/>
</dbReference>
<dbReference type="eggNOG" id="KOG0255">
    <property type="taxonomic scope" value="Eukaryota"/>
</dbReference>
<feature type="transmembrane region" description="Helical" evidence="6">
    <location>
        <begin position="234"/>
        <end position="254"/>
    </location>
</feature>
<dbReference type="HOGENOM" id="CLU_694597_0_0_1"/>
<accession>K1WLX1</accession>